<dbReference type="InterPro" id="IPR015927">
    <property type="entry name" value="Peptidase_S24_S26A/B/C"/>
</dbReference>
<dbReference type="Proteomes" id="UP000198525">
    <property type="component" value="Unassembled WGS sequence"/>
</dbReference>
<dbReference type="InterPro" id="IPR036286">
    <property type="entry name" value="LexA/Signal_pep-like_sf"/>
</dbReference>
<feature type="domain" description="Peptidase S24/S26A/S26B/S26C" evidence="1">
    <location>
        <begin position="25"/>
        <end position="87"/>
    </location>
</feature>
<keyword evidence="3" id="KW-1185">Reference proteome</keyword>
<protein>
    <recommendedName>
        <fullName evidence="1">Peptidase S24/S26A/S26B/S26C domain-containing protein</fullName>
    </recommendedName>
</protein>
<dbReference type="RefSeq" id="WP_089686291.1">
    <property type="nucleotide sequence ID" value="NZ_FNES01000009.1"/>
</dbReference>
<name>A0A1G8XE31_9GAMM</name>
<organism evidence="2 3">
    <name type="scientific">Billgrantia gudaonensis</name>
    <dbReference type="NCBI Taxonomy" id="376427"/>
    <lineage>
        <taxon>Bacteria</taxon>
        <taxon>Pseudomonadati</taxon>
        <taxon>Pseudomonadota</taxon>
        <taxon>Gammaproteobacteria</taxon>
        <taxon>Oceanospirillales</taxon>
        <taxon>Halomonadaceae</taxon>
        <taxon>Billgrantia</taxon>
    </lineage>
</organism>
<dbReference type="AlphaFoldDB" id="A0A1G8XE31"/>
<evidence type="ECO:0000259" key="1">
    <source>
        <dbReference type="Pfam" id="PF00717"/>
    </source>
</evidence>
<dbReference type="SUPFAM" id="SSF51306">
    <property type="entry name" value="LexA/Signal peptidase"/>
    <property type="match status" value="1"/>
</dbReference>
<dbReference type="Pfam" id="PF00717">
    <property type="entry name" value="Peptidase_S24"/>
    <property type="match status" value="1"/>
</dbReference>
<proteinExistence type="predicted"/>
<dbReference type="STRING" id="376427.SAMN04487954_10911"/>
<dbReference type="Gene3D" id="2.10.109.10">
    <property type="entry name" value="Umud Fragment, subunit A"/>
    <property type="match status" value="1"/>
</dbReference>
<evidence type="ECO:0000313" key="2">
    <source>
        <dbReference type="EMBL" id="SDJ88676.1"/>
    </source>
</evidence>
<accession>A0A1G8XE31</accession>
<reference evidence="2 3" key="1">
    <citation type="submission" date="2016-10" db="EMBL/GenBank/DDBJ databases">
        <authorList>
            <person name="de Groot N.N."/>
        </authorList>
    </citation>
    <scope>NUCLEOTIDE SEQUENCE [LARGE SCALE GENOMIC DNA]</scope>
    <source>
        <strain evidence="2 3">CGMCC 1.6133</strain>
    </source>
</reference>
<evidence type="ECO:0000313" key="3">
    <source>
        <dbReference type="Proteomes" id="UP000198525"/>
    </source>
</evidence>
<gene>
    <name evidence="2" type="ORF">SAMN04487954_10911</name>
</gene>
<dbReference type="EMBL" id="FNES01000009">
    <property type="protein sequence ID" value="SDJ88676.1"/>
    <property type="molecule type" value="Genomic_DNA"/>
</dbReference>
<sequence>MRVNYLGPCLVVDHPAVEAMERCRRPSCYLVEVSDEAGVEGPIIEGDVLVVDEAQPVQHADLVVVEVESQLRLYRSHRIGGAFRLVPACGGQGMTAKPAECRGVVVHRARLAA</sequence>
<dbReference type="OrthoDB" id="6168027at2"/>